<evidence type="ECO:0000256" key="1">
    <source>
        <dbReference type="SAM" id="Phobius"/>
    </source>
</evidence>
<keyword evidence="1" id="KW-1133">Transmembrane helix</keyword>
<proteinExistence type="predicted"/>
<protein>
    <submittedName>
        <fullName evidence="2">Uncharacterized protein</fullName>
    </submittedName>
</protein>
<dbReference type="EMBL" id="BTSX01000006">
    <property type="protein sequence ID" value="GMT07146.1"/>
    <property type="molecule type" value="Genomic_DNA"/>
</dbReference>
<comment type="caution">
    <text evidence="2">The sequence shown here is derived from an EMBL/GenBank/DDBJ whole genome shotgun (WGS) entry which is preliminary data.</text>
</comment>
<gene>
    <name evidence="2" type="ORF">PENTCL1PPCAC_29320</name>
</gene>
<sequence length="170" mass="19341">IIMVIRRTISRRKEKRLRSTEQPLSRKEPIVTSDHLDALPNVIDVENKHDLIDEKPTIFQELGGPHGLISALQMLSNAHLLTLVLCRQLHCGKYQDAYYLLTGILGCVGGFFLADTTDELQFRGVGKWAMRLQLLLIITACVDCIEIQCKECLSLFFLKITLFNSRKCLI</sequence>
<keyword evidence="1" id="KW-0812">Transmembrane</keyword>
<keyword evidence="1" id="KW-0472">Membrane</keyword>
<evidence type="ECO:0000313" key="3">
    <source>
        <dbReference type="Proteomes" id="UP001432027"/>
    </source>
</evidence>
<organism evidence="2 3">
    <name type="scientific">Pristionchus entomophagus</name>
    <dbReference type="NCBI Taxonomy" id="358040"/>
    <lineage>
        <taxon>Eukaryota</taxon>
        <taxon>Metazoa</taxon>
        <taxon>Ecdysozoa</taxon>
        <taxon>Nematoda</taxon>
        <taxon>Chromadorea</taxon>
        <taxon>Rhabditida</taxon>
        <taxon>Rhabditina</taxon>
        <taxon>Diplogasteromorpha</taxon>
        <taxon>Diplogasteroidea</taxon>
        <taxon>Neodiplogasteridae</taxon>
        <taxon>Pristionchus</taxon>
    </lineage>
</organism>
<feature type="non-terminal residue" evidence="2">
    <location>
        <position position="1"/>
    </location>
</feature>
<accession>A0AAV5UL69</accession>
<dbReference type="AlphaFoldDB" id="A0AAV5UL69"/>
<reference evidence="2" key="1">
    <citation type="submission" date="2023-10" db="EMBL/GenBank/DDBJ databases">
        <title>Genome assembly of Pristionchus species.</title>
        <authorList>
            <person name="Yoshida K."/>
            <person name="Sommer R.J."/>
        </authorList>
    </citation>
    <scope>NUCLEOTIDE SEQUENCE</scope>
    <source>
        <strain evidence="2">RS0144</strain>
    </source>
</reference>
<name>A0AAV5UL69_9BILA</name>
<dbReference type="Proteomes" id="UP001432027">
    <property type="component" value="Unassembled WGS sequence"/>
</dbReference>
<evidence type="ECO:0000313" key="2">
    <source>
        <dbReference type="EMBL" id="GMT07146.1"/>
    </source>
</evidence>
<keyword evidence="3" id="KW-1185">Reference proteome</keyword>
<feature type="transmembrane region" description="Helical" evidence="1">
    <location>
        <begin position="97"/>
        <end position="114"/>
    </location>
</feature>